<sequence>MLHDKFVDLRSANGYGNVITLAVNVRHRFRPDKLRFGFDMYRCPASHNFAKEIFMSRSFVSVWNEALGSWVAASECATARGKRSRSRVVAAAASIVTVPAGVVDHRRFRRLAPDCRCAGRRLGLRLGLPGDPARARAVARSWLAATPPLMLFSLNNAGADNAGAGFFAATARTTGYTNGTLELLGTQAFRCLAACG</sequence>
<comment type="caution">
    <text evidence="2">The sequence shown here is derived from an EMBL/GenBank/DDBJ whole genome shotgun (WGS) entry which is preliminary data.</text>
</comment>
<organism evidence="2 3">
    <name type="scientific">Paraburkholderia panacisoli</name>
    <dbReference type="NCBI Taxonomy" id="2603818"/>
    <lineage>
        <taxon>Bacteria</taxon>
        <taxon>Pseudomonadati</taxon>
        <taxon>Pseudomonadota</taxon>
        <taxon>Betaproteobacteria</taxon>
        <taxon>Burkholderiales</taxon>
        <taxon>Burkholderiaceae</taxon>
        <taxon>Paraburkholderia</taxon>
    </lineage>
</organism>
<dbReference type="Proteomes" id="UP000325273">
    <property type="component" value="Unassembled WGS sequence"/>
</dbReference>
<proteinExistence type="predicted"/>
<keyword evidence="3" id="KW-1185">Reference proteome</keyword>
<feature type="domain" description="ESPR" evidence="1">
    <location>
        <begin position="55"/>
        <end position="95"/>
    </location>
</feature>
<evidence type="ECO:0000313" key="2">
    <source>
        <dbReference type="EMBL" id="KAA1014340.1"/>
    </source>
</evidence>
<reference evidence="2 3" key="1">
    <citation type="submission" date="2019-08" db="EMBL/GenBank/DDBJ databases">
        <title>Paraburkholderia sp. DCY113.</title>
        <authorList>
            <person name="Kang J."/>
        </authorList>
    </citation>
    <scope>NUCLEOTIDE SEQUENCE [LARGE SCALE GENOMIC DNA]</scope>
    <source>
        <strain evidence="2 3">DCY113</strain>
    </source>
</reference>
<evidence type="ECO:0000313" key="3">
    <source>
        <dbReference type="Proteomes" id="UP000325273"/>
    </source>
</evidence>
<protein>
    <recommendedName>
        <fullName evidence="1">ESPR domain-containing protein</fullName>
    </recommendedName>
</protein>
<dbReference type="EMBL" id="VTUZ01000003">
    <property type="protein sequence ID" value="KAA1014340.1"/>
    <property type="molecule type" value="Genomic_DNA"/>
</dbReference>
<dbReference type="InterPro" id="IPR024973">
    <property type="entry name" value="ESPR"/>
</dbReference>
<name>A0A5B0HH02_9BURK</name>
<accession>A0A5B0HH02</accession>
<dbReference type="AlphaFoldDB" id="A0A5B0HH02"/>
<dbReference type="Pfam" id="PF13018">
    <property type="entry name" value="ESPR"/>
    <property type="match status" value="1"/>
</dbReference>
<gene>
    <name evidence="2" type="ORF">FVF58_05625</name>
</gene>
<evidence type="ECO:0000259" key="1">
    <source>
        <dbReference type="Pfam" id="PF13018"/>
    </source>
</evidence>